<gene>
    <name evidence="1" type="ORF">QBC46DRAFT_391110</name>
</gene>
<evidence type="ECO:0000313" key="1">
    <source>
        <dbReference type="EMBL" id="KAK3938072.1"/>
    </source>
</evidence>
<evidence type="ECO:0000313" key="2">
    <source>
        <dbReference type="Proteomes" id="UP001303473"/>
    </source>
</evidence>
<comment type="caution">
    <text evidence="1">The sequence shown here is derived from an EMBL/GenBank/DDBJ whole genome shotgun (WGS) entry which is preliminary data.</text>
</comment>
<dbReference type="AlphaFoldDB" id="A0AAN6S1V7"/>
<protein>
    <submittedName>
        <fullName evidence="1">Uncharacterized protein</fullName>
    </submittedName>
</protein>
<organism evidence="1 2">
    <name type="scientific">Diplogelasinospora grovesii</name>
    <dbReference type="NCBI Taxonomy" id="303347"/>
    <lineage>
        <taxon>Eukaryota</taxon>
        <taxon>Fungi</taxon>
        <taxon>Dikarya</taxon>
        <taxon>Ascomycota</taxon>
        <taxon>Pezizomycotina</taxon>
        <taxon>Sordariomycetes</taxon>
        <taxon>Sordariomycetidae</taxon>
        <taxon>Sordariales</taxon>
        <taxon>Diplogelasinosporaceae</taxon>
        <taxon>Diplogelasinospora</taxon>
    </lineage>
</organism>
<accession>A0AAN6S1V7</accession>
<name>A0AAN6S1V7_9PEZI</name>
<dbReference type="EMBL" id="MU853838">
    <property type="protein sequence ID" value="KAK3938072.1"/>
    <property type="molecule type" value="Genomic_DNA"/>
</dbReference>
<dbReference type="Proteomes" id="UP001303473">
    <property type="component" value="Unassembled WGS sequence"/>
</dbReference>
<sequence>MSFTSFPLAPPSPPHMGTDTSVSLLVLSCHQGLLGAFESMCISSHFALQALHPPTSSPSLANPPAVPFISSSTAQIIVIANLISHFLTCLDGAIASMANLSQPLPLEKYTSNPMLPSDSPSSFSIASHSPGPFQFQFQDSPDVLGLGRRDTPDIQQQEHHRQSTDQLGFDVAFPGINDRHSCRSASKFILEQMDRRQIEIQAHVRKLKGLLQECNVI</sequence>
<keyword evidence="2" id="KW-1185">Reference proteome</keyword>
<reference evidence="2" key="1">
    <citation type="journal article" date="2023" name="Mol. Phylogenet. Evol.">
        <title>Genome-scale phylogeny and comparative genomics of the fungal order Sordariales.</title>
        <authorList>
            <person name="Hensen N."/>
            <person name="Bonometti L."/>
            <person name="Westerberg I."/>
            <person name="Brannstrom I.O."/>
            <person name="Guillou S."/>
            <person name="Cros-Aarteil S."/>
            <person name="Calhoun S."/>
            <person name="Haridas S."/>
            <person name="Kuo A."/>
            <person name="Mondo S."/>
            <person name="Pangilinan J."/>
            <person name="Riley R."/>
            <person name="LaButti K."/>
            <person name="Andreopoulos B."/>
            <person name="Lipzen A."/>
            <person name="Chen C."/>
            <person name="Yan M."/>
            <person name="Daum C."/>
            <person name="Ng V."/>
            <person name="Clum A."/>
            <person name="Steindorff A."/>
            <person name="Ohm R.A."/>
            <person name="Martin F."/>
            <person name="Silar P."/>
            <person name="Natvig D.O."/>
            <person name="Lalanne C."/>
            <person name="Gautier V."/>
            <person name="Ament-Velasquez S.L."/>
            <person name="Kruys A."/>
            <person name="Hutchinson M.I."/>
            <person name="Powell A.J."/>
            <person name="Barry K."/>
            <person name="Miller A.N."/>
            <person name="Grigoriev I.V."/>
            <person name="Debuchy R."/>
            <person name="Gladieux P."/>
            <person name="Hiltunen Thoren M."/>
            <person name="Johannesson H."/>
        </authorList>
    </citation>
    <scope>NUCLEOTIDE SEQUENCE [LARGE SCALE GENOMIC DNA]</scope>
    <source>
        <strain evidence="2">CBS 340.73</strain>
    </source>
</reference>
<proteinExistence type="predicted"/>